<gene>
    <name evidence="1" type="ORF">PCOR1329_LOCUS27935</name>
</gene>
<name>A0ABN9SA54_9DINO</name>
<reference evidence="1" key="1">
    <citation type="submission" date="2023-10" db="EMBL/GenBank/DDBJ databases">
        <authorList>
            <person name="Chen Y."/>
            <person name="Shah S."/>
            <person name="Dougan E. K."/>
            <person name="Thang M."/>
            <person name="Chan C."/>
        </authorList>
    </citation>
    <scope>NUCLEOTIDE SEQUENCE [LARGE SCALE GENOMIC DNA]</scope>
</reference>
<dbReference type="SUPFAM" id="SSF53098">
    <property type="entry name" value="Ribonuclease H-like"/>
    <property type="match status" value="1"/>
</dbReference>
<protein>
    <recommendedName>
        <fullName evidence="3">RNase H type-1 domain-containing protein</fullName>
    </recommendedName>
</protein>
<accession>A0ABN9SA54</accession>
<proteinExistence type="predicted"/>
<dbReference type="InterPro" id="IPR036397">
    <property type="entry name" value="RNaseH_sf"/>
</dbReference>
<evidence type="ECO:0000313" key="2">
    <source>
        <dbReference type="Proteomes" id="UP001189429"/>
    </source>
</evidence>
<evidence type="ECO:0000313" key="1">
    <source>
        <dbReference type="EMBL" id="CAK0828799.1"/>
    </source>
</evidence>
<dbReference type="EMBL" id="CAUYUJ010010213">
    <property type="protein sequence ID" value="CAK0828799.1"/>
    <property type="molecule type" value="Genomic_DNA"/>
</dbReference>
<organism evidence="1 2">
    <name type="scientific">Prorocentrum cordatum</name>
    <dbReference type="NCBI Taxonomy" id="2364126"/>
    <lineage>
        <taxon>Eukaryota</taxon>
        <taxon>Sar</taxon>
        <taxon>Alveolata</taxon>
        <taxon>Dinophyceae</taxon>
        <taxon>Prorocentrales</taxon>
        <taxon>Prorocentraceae</taxon>
        <taxon>Prorocentrum</taxon>
    </lineage>
</organism>
<sequence length="512" mass="54768">MSRAAFEGATSFGTAVTGVNNKELNTLRSLAGNLQDHKQAGKSLTLSLMLAPTKDLDPSIGATWLPQDLSPLSGLLYIGLEFELVPWISGVFLKWKAGYPVDPNCIACLAAGSIKLGDMGPWASGGWAVVALSKSARALREVSALLCGPLFSELPTINEADLAALLECLKHACPPFVLHTDSKYVFGGVLSRGRVHTTHVLDTHCFVWREVWARLGDWGFDGSEFCEAVRFVKVLAHSSSTDVRSGRGTTRDKFGNDMADRHAKWAAQAVRLPPLQAAAVASRIKVLKSWVRSACVFPPPEAMLSGCWSDDDRAASIGTLEVGAEKTGTNPGRFARALALAPAAPDGAAAWSAPSSGGAVWHAKVMSDDFSDAASAPGGTIKPCRPMPMIKVSELLAGLELESGRWLLRQRLNGWPGLVGLELVSLTRKTRFAGIPAASDVTSSLAQARRRNKCIDNCSEVREDLREVAFVPCFSSTGISGCRVLPRPTGFDSAGEGRHRARVVRRLGRKTA</sequence>
<dbReference type="InterPro" id="IPR012337">
    <property type="entry name" value="RNaseH-like_sf"/>
</dbReference>
<dbReference type="Proteomes" id="UP001189429">
    <property type="component" value="Unassembled WGS sequence"/>
</dbReference>
<keyword evidence="2" id="KW-1185">Reference proteome</keyword>
<dbReference type="Gene3D" id="3.30.420.10">
    <property type="entry name" value="Ribonuclease H-like superfamily/Ribonuclease H"/>
    <property type="match status" value="1"/>
</dbReference>
<evidence type="ECO:0008006" key="3">
    <source>
        <dbReference type="Google" id="ProtNLM"/>
    </source>
</evidence>
<comment type="caution">
    <text evidence="1">The sequence shown here is derived from an EMBL/GenBank/DDBJ whole genome shotgun (WGS) entry which is preliminary data.</text>
</comment>